<feature type="compositionally biased region" description="Basic and acidic residues" evidence="1">
    <location>
        <begin position="38"/>
        <end position="49"/>
    </location>
</feature>
<proteinExistence type="predicted"/>
<evidence type="ECO:0000313" key="2">
    <source>
        <dbReference type="EMBL" id="MFB8775740.1"/>
    </source>
</evidence>
<feature type="region of interest" description="Disordered" evidence="1">
    <location>
        <begin position="37"/>
        <end position="58"/>
    </location>
</feature>
<dbReference type="EMBL" id="JAYMRP010000023">
    <property type="protein sequence ID" value="MFB8775740.1"/>
    <property type="molecule type" value="Genomic_DNA"/>
</dbReference>
<evidence type="ECO:0000313" key="3">
    <source>
        <dbReference type="Proteomes" id="UP001585080"/>
    </source>
</evidence>
<evidence type="ECO:0000256" key="1">
    <source>
        <dbReference type="SAM" id="MobiDB-lite"/>
    </source>
</evidence>
<reference evidence="2 3" key="1">
    <citation type="submission" date="2024-01" db="EMBL/GenBank/DDBJ databases">
        <title>Genome mining of biosynthetic gene clusters to explore secondary metabolites of Streptomyces sp.</title>
        <authorList>
            <person name="Baig A."/>
            <person name="Ajitkumar Shintre N."/>
            <person name="Kumar H."/>
            <person name="Anbarasu A."/>
            <person name="Ramaiah S."/>
        </authorList>
    </citation>
    <scope>NUCLEOTIDE SEQUENCE [LARGE SCALE GENOMIC DNA]</scope>
    <source>
        <strain evidence="2 3">A57</strain>
    </source>
</reference>
<dbReference type="RefSeq" id="WP_376734325.1">
    <property type="nucleotide sequence ID" value="NZ_JAYMRP010000023.1"/>
</dbReference>
<accession>A0ABV5EG08</accession>
<protein>
    <submittedName>
        <fullName evidence="2">Uncharacterized protein</fullName>
    </submittedName>
</protein>
<name>A0ABV5EG08_9ACTN</name>
<organism evidence="2 3">
    <name type="scientific">Streptomyces broussonetiae</name>
    <dbReference type="NCBI Taxonomy" id="2686304"/>
    <lineage>
        <taxon>Bacteria</taxon>
        <taxon>Bacillati</taxon>
        <taxon>Actinomycetota</taxon>
        <taxon>Actinomycetes</taxon>
        <taxon>Kitasatosporales</taxon>
        <taxon>Streptomycetaceae</taxon>
        <taxon>Streptomyces</taxon>
    </lineage>
</organism>
<comment type="caution">
    <text evidence="2">The sequence shown here is derived from an EMBL/GenBank/DDBJ whole genome shotgun (WGS) entry which is preliminary data.</text>
</comment>
<dbReference type="Proteomes" id="UP001585080">
    <property type="component" value="Unassembled WGS sequence"/>
</dbReference>
<gene>
    <name evidence="2" type="ORF">VSS16_23865</name>
</gene>
<keyword evidence="3" id="KW-1185">Reference proteome</keyword>
<sequence>MTERPADGACVHFHALFPDTQLDVVLPARLGRLLTGRVPEEPVEERAEPVPEQQGAAR</sequence>